<sequence>MLKMNEIGKRINKLRVEKGMTLVELAGNKMSKGMLSMIENGHSNPSMDSLKFIAHQLGCDPQYLLGSPTSDELKHLFNKVEEAFEENNDELIINLTQDILDQQFPISFESARILEISGRVVMKSDQKRGKMLIERAVAIYERLSLYSHCVAVKVHMVEYRAKEGDYHDALIMLRNVRKEYHEKTTVIDMVVEIEANYVEMVLLFGISDYKSGKSKLNQLIELSKRKRVFYKMDNIFRIAAFQALLHNNENDYAYFIKKSEQFAVFSENDESLAFTLLLQAHYHNQTSEDYEQALYYLDRFATLVKGNLGSDYYYLEKGKVLLGKGHVKEALEAFEQFKMPNTTIYPLELCILYTADAYRAHCLLQLGRIEEALTYAQRAASKIDSLPQTPYQSFIRNTLELVNKTYNSIFDRKNE</sequence>
<dbReference type="GO" id="GO:0003700">
    <property type="term" value="F:DNA-binding transcription factor activity"/>
    <property type="evidence" value="ECO:0007669"/>
    <property type="project" value="TreeGrafter"/>
</dbReference>
<proteinExistence type="predicted"/>
<dbReference type="AlphaFoldDB" id="A0A2B0XVT7"/>
<evidence type="ECO:0000259" key="2">
    <source>
        <dbReference type="PROSITE" id="PS50943"/>
    </source>
</evidence>
<evidence type="ECO:0000313" key="4">
    <source>
        <dbReference type="Proteomes" id="UP000222851"/>
    </source>
</evidence>
<dbReference type="PANTHER" id="PTHR46797">
    <property type="entry name" value="HTH-TYPE TRANSCRIPTIONAL REGULATOR"/>
    <property type="match status" value="1"/>
</dbReference>
<accession>A0A2B0XVT7</accession>
<dbReference type="Pfam" id="PF01381">
    <property type="entry name" value="HTH_3"/>
    <property type="match status" value="1"/>
</dbReference>
<dbReference type="SMART" id="SM00530">
    <property type="entry name" value="HTH_XRE"/>
    <property type="match status" value="1"/>
</dbReference>
<dbReference type="InterPro" id="IPR011990">
    <property type="entry name" value="TPR-like_helical_dom_sf"/>
</dbReference>
<dbReference type="SUPFAM" id="SSF48452">
    <property type="entry name" value="TPR-like"/>
    <property type="match status" value="1"/>
</dbReference>
<comment type="caution">
    <text evidence="3">The sequence shown here is derived from an EMBL/GenBank/DDBJ whole genome shotgun (WGS) entry which is preliminary data.</text>
</comment>
<protein>
    <submittedName>
        <fullName evidence="3">Transcriptional regulator</fullName>
    </submittedName>
</protein>
<dbReference type="InterPro" id="IPR001387">
    <property type="entry name" value="Cro/C1-type_HTH"/>
</dbReference>
<dbReference type="CDD" id="cd00093">
    <property type="entry name" value="HTH_XRE"/>
    <property type="match status" value="1"/>
</dbReference>
<dbReference type="PROSITE" id="PS50943">
    <property type="entry name" value="HTH_CROC1"/>
    <property type="match status" value="1"/>
</dbReference>
<feature type="domain" description="HTH cro/C1-type" evidence="2">
    <location>
        <begin position="11"/>
        <end position="64"/>
    </location>
</feature>
<dbReference type="GO" id="GO:0003677">
    <property type="term" value="F:DNA binding"/>
    <property type="evidence" value="ECO:0007669"/>
    <property type="project" value="UniProtKB-KW"/>
</dbReference>
<evidence type="ECO:0000256" key="1">
    <source>
        <dbReference type="ARBA" id="ARBA00023125"/>
    </source>
</evidence>
<dbReference type="GO" id="GO:0005829">
    <property type="term" value="C:cytosol"/>
    <property type="evidence" value="ECO:0007669"/>
    <property type="project" value="TreeGrafter"/>
</dbReference>
<keyword evidence="1" id="KW-0238">DNA-binding</keyword>
<dbReference type="SUPFAM" id="SSF47413">
    <property type="entry name" value="lambda repressor-like DNA-binding domains"/>
    <property type="match status" value="1"/>
</dbReference>
<evidence type="ECO:0000313" key="3">
    <source>
        <dbReference type="EMBL" id="PFL71492.1"/>
    </source>
</evidence>
<dbReference type="EMBL" id="NUXH01000043">
    <property type="protein sequence ID" value="PFL71492.1"/>
    <property type="molecule type" value="Genomic_DNA"/>
</dbReference>
<dbReference type="Gene3D" id="1.25.40.10">
    <property type="entry name" value="Tetratricopeptide repeat domain"/>
    <property type="match status" value="2"/>
</dbReference>
<dbReference type="InterPro" id="IPR050807">
    <property type="entry name" value="TransReg_Diox_bact_type"/>
</dbReference>
<dbReference type="PANTHER" id="PTHR46797:SF1">
    <property type="entry name" value="METHYLPHOSPHONATE SYNTHASE"/>
    <property type="match status" value="1"/>
</dbReference>
<organism evidence="3 4">
    <name type="scientific">Bacillus anthracis</name>
    <name type="common">anthrax bacterium</name>
    <dbReference type="NCBI Taxonomy" id="1392"/>
    <lineage>
        <taxon>Bacteria</taxon>
        <taxon>Bacillati</taxon>
        <taxon>Bacillota</taxon>
        <taxon>Bacilli</taxon>
        <taxon>Bacillales</taxon>
        <taxon>Bacillaceae</taxon>
        <taxon>Bacillus</taxon>
        <taxon>Bacillus cereus group</taxon>
    </lineage>
</organism>
<gene>
    <name evidence="3" type="ORF">COJ30_11415</name>
</gene>
<dbReference type="InterPro" id="IPR010982">
    <property type="entry name" value="Lambda_DNA-bd_dom_sf"/>
</dbReference>
<reference evidence="3 4" key="1">
    <citation type="submission" date="2017-09" db="EMBL/GenBank/DDBJ databases">
        <title>Large-scale bioinformatics analysis of Bacillus genomes uncovers conserved roles of natural products in bacterial physiology.</title>
        <authorList>
            <consortium name="Agbiome Team Llc"/>
            <person name="Bleich R.M."/>
            <person name="Grubbs K.J."/>
            <person name="Santa Maria K.C."/>
            <person name="Allen S.E."/>
            <person name="Farag S."/>
            <person name="Shank E.A."/>
            <person name="Bowers A."/>
        </authorList>
    </citation>
    <scope>NUCLEOTIDE SEQUENCE [LARGE SCALE GENOMIC DNA]</scope>
    <source>
        <strain evidence="3 4">AFS081271</strain>
    </source>
</reference>
<name>A0A2B0XVT7_BACAN</name>
<dbReference type="Proteomes" id="UP000222851">
    <property type="component" value="Unassembled WGS sequence"/>
</dbReference>